<dbReference type="EMBL" id="FJVC01000140">
    <property type="protein sequence ID" value="CZT43603.1"/>
    <property type="molecule type" value="Genomic_DNA"/>
</dbReference>
<evidence type="ECO:0000256" key="1">
    <source>
        <dbReference type="SAM" id="SignalP"/>
    </source>
</evidence>
<feature type="chain" id="PRO_5009447896" evidence="1">
    <location>
        <begin position="22"/>
        <end position="187"/>
    </location>
</feature>
<proteinExistence type="predicted"/>
<evidence type="ECO:0000313" key="2">
    <source>
        <dbReference type="EMBL" id="CZT43603.1"/>
    </source>
</evidence>
<gene>
    <name evidence="2" type="ORF">RSE6_03663</name>
</gene>
<name>A0A1E1M3C3_RHYSE</name>
<organism evidence="2 3">
    <name type="scientific">Rhynchosporium secalis</name>
    <name type="common">Barley scald fungus</name>
    <dbReference type="NCBI Taxonomy" id="38038"/>
    <lineage>
        <taxon>Eukaryota</taxon>
        <taxon>Fungi</taxon>
        <taxon>Dikarya</taxon>
        <taxon>Ascomycota</taxon>
        <taxon>Pezizomycotina</taxon>
        <taxon>Leotiomycetes</taxon>
        <taxon>Helotiales</taxon>
        <taxon>Ploettnerulaceae</taxon>
        <taxon>Rhynchosporium</taxon>
    </lineage>
</organism>
<sequence>MQFQLTTTAFLLSSLLTFAASVPAPSDNIRITVEQVHINRWCDEDDDCPKEQFCTPYNSCVGYGNTIFDSKPALASKGNRWCDEDDDCPSEQFCTSDNSCVGYGDAIFNQKSAPSSKQHRGCNDRQDCESGEWCTHDHECKGYPSPVADLARPKPCRNQEDCGSFAYCNSEHKCKRWALSEQVILSE</sequence>
<dbReference type="Proteomes" id="UP000177625">
    <property type="component" value="Unassembled WGS sequence"/>
</dbReference>
<dbReference type="AlphaFoldDB" id="A0A1E1M3C3"/>
<keyword evidence="1" id="KW-0732">Signal</keyword>
<reference evidence="3" key="1">
    <citation type="submission" date="2016-03" db="EMBL/GenBank/DDBJ databases">
        <authorList>
            <person name="Guldener U."/>
        </authorList>
    </citation>
    <scope>NUCLEOTIDE SEQUENCE [LARGE SCALE GENOMIC DNA]</scope>
</reference>
<evidence type="ECO:0000313" key="3">
    <source>
        <dbReference type="Proteomes" id="UP000177625"/>
    </source>
</evidence>
<protein>
    <submittedName>
        <fullName evidence="2">Uncharacterized protein</fullName>
    </submittedName>
</protein>
<accession>A0A1E1M3C3</accession>
<keyword evidence="3" id="KW-1185">Reference proteome</keyword>
<feature type="signal peptide" evidence="1">
    <location>
        <begin position="1"/>
        <end position="21"/>
    </location>
</feature>